<evidence type="ECO:0000313" key="6">
    <source>
        <dbReference type="EMBL" id="CDM66916.1"/>
    </source>
</evidence>
<dbReference type="UniPathway" id="UPA00244">
    <property type="reaction ID" value="UER00313"/>
</dbReference>
<evidence type="ECO:0000256" key="1">
    <source>
        <dbReference type="ARBA" id="ARBA00022490"/>
    </source>
</evidence>
<comment type="subcellular location">
    <subcellularLocation>
        <location evidence="4">Cytoplasm</location>
    </subcellularLocation>
</comment>
<reference evidence="6 7" key="2">
    <citation type="submission" date="2015-01" db="EMBL/GenBank/DDBJ databases">
        <title>Complete genome sequence of Pyrinomonas methylaliphatogenes type strain K22T.</title>
        <authorList>
            <person name="Lee K.C.Y."/>
            <person name="Power J.F."/>
            <person name="Dunfield P.F."/>
            <person name="Morgan X.C."/>
            <person name="Huttenhower C."/>
            <person name="Stott M.B."/>
        </authorList>
    </citation>
    <scope>NUCLEOTIDE SEQUENCE [LARGE SCALE GENOMIC DNA]</scope>
    <source>
        <strain evidence="6 7">K22</strain>
    </source>
</reference>
<proteinExistence type="inferred from homology"/>
<keyword evidence="3 4" id="KW-0664">Pyridoxine biosynthesis</keyword>
<dbReference type="InterPro" id="IPR004569">
    <property type="entry name" value="PyrdxlP_synth_PdxJ"/>
</dbReference>
<feature type="active site" description="Proton acceptor" evidence="4">
    <location>
        <position position="106"/>
    </location>
</feature>
<feature type="binding site" evidence="4">
    <location>
        <position position="54"/>
    </location>
    <ligand>
        <name>3-amino-2-oxopropyl phosphate</name>
        <dbReference type="ChEBI" id="CHEBI:57279"/>
    </ligand>
</feature>
<dbReference type="PANTHER" id="PTHR30456:SF0">
    <property type="entry name" value="PYRIDOXINE 5'-PHOSPHATE SYNTHASE"/>
    <property type="match status" value="1"/>
</dbReference>
<dbReference type="EMBL" id="CBXV010000008">
    <property type="protein sequence ID" value="CDM66916.1"/>
    <property type="molecule type" value="Genomic_DNA"/>
</dbReference>
<dbReference type="GO" id="GO:0005829">
    <property type="term" value="C:cytosol"/>
    <property type="evidence" value="ECO:0007669"/>
    <property type="project" value="TreeGrafter"/>
</dbReference>
<dbReference type="Gene3D" id="3.20.20.70">
    <property type="entry name" value="Aldolase class I"/>
    <property type="match status" value="1"/>
</dbReference>
<dbReference type="Pfam" id="PF03740">
    <property type="entry name" value="PdxJ"/>
    <property type="match status" value="1"/>
</dbReference>
<feature type="active site" description="Proton donor" evidence="4">
    <location>
        <position position="236"/>
    </location>
</feature>
<dbReference type="AlphaFoldDB" id="A0A0B6X0N5"/>
<name>A0A0B6X0N5_9BACT</name>
<feature type="binding site" evidence="4">
    <location>
        <begin position="45"/>
        <end position="46"/>
    </location>
    <ligand>
        <name>1-deoxy-D-xylulose 5-phosphate</name>
        <dbReference type="ChEBI" id="CHEBI:57792"/>
    </ligand>
</feature>
<dbReference type="NCBIfam" id="NF003627">
    <property type="entry name" value="PRK05265.1-5"/>
    <property type="match status" value="1"/>
</dbReference>
<dbReference type="EC" id="2.6.99.2" evidence="4 5"/>
<evidence type="ECO:0000313" key="7">
    <source>
        <dbReference type="Proteomes" id="UP000031518"/>
    </source>
</evidence>
<keyword evidence="7" id="KW-1185">Reference proteome</keyword>
<dbReference type="SUPFAM" id="SSF63892">
    <property type="entry name" value="Pyridoxine 5'-phosphate synthase"/>
    <property type="match status" value="1"/>
</dbReference>
<dbReference type="NCBIfam" id="TIGR00559">
    <property type="entry name" value="pdxJ"/>
    <property type="match status" value="1"/>
</dbReference>
<evidence type="ECO:0000256" key="5">
    <source>
        <dbReference type="NCBIfam" id="TIGR00559"/>
    </source>
</evidence>
<dbReference type="HAMAP" id="MF_00279">
    <property type="entry name" value="PdxJ"/>
    <property type="match status" value="1"/>
</dbReference>
<feature type="binding site" evidence="4">
    <location>
        <position position="86"/>
    </location>
    <ligand>
        <name>1-deoxy-D-xylulose 5-phosphate</name>
        <dbReference type="ChEBI" id="CHEBI:57792"/>
    </ligand>
</feature>
<accession>A0A0B6X0N5</accession>
<feature type="binding site" evidence="4">
    <location>
        <begin position="258"/>
        <end position="259"/>
    </location>
    <ligand>
        <name>3-amino-2-oxopropyl phosphate</name>
        <dbReference type="ChEBI" id="CHEBI:57279"/>
    </ligand>
</feature>
<feature type="binding site" evidence="4">
    <location>
        <position position="81"/>
    </location>
    <ligand>
        <name>1-deoxy-D-xylulose 5-phosphate</name>
        <dbReference type="ChEBI" id="CHEBI:57792"/>
    </ligand>
</feature>
<keyword evidence="2 4" id="KW-0808">Transferase</keyword>
<dbReference type="InterPro" id="IPR013785">
    <property type="entry name" value="Aldolase_TIM"/>
</dbReference>
<organism evidence="6 7">
    <name type="scientific">Pyrinomonas methylaliphatogenes</name>
    <dbReference type="NCBI Taxonomy" id="454194"/>
    <lineage>
        <taxon>Bacteria</taxon>
        <taxon>Pseudomonadati</taxon>
        <taxon>Acidobacteriota</taxon>
        <taxon>Blastocatellia</taxon>
        <taxon>Blastocatellales</taxon>
        <taxon>Pyrinomonadaceae</taxon>
        <taxon>Pyrinomonas</taxon>
    </lineage>
</organism>
<dbReference type="PANTHER" id="PTHR30456">
    <property type="entry name" value="PYRIDOXINE 5'-PHOSPHATE SYNTHASE"/>
    <property type="match status" value="1"/>
</dbReference>
<feature type="binding site" evidence="4">
    <location>
        <position position="43"/>
    </location>
    <ligand>
        <name>3-amino-2-oxopropyl phosphate</name>
        <dbReference type="ChEBI" id="CHEBI:57279"/>
    </ligand>
</feature>
<feature type="active site" description="Proton acceptor" evidence="4">
    <location>
        <position position="79"/>
    </location>
</feature>
<feature type="binding site" evidence="4">
    <location>
        <position position="237"/>
    </location>
    <ligand>
        <name>3-amino-2-oxopropyl phosphate</name>
        <dbReference type="ChEBI" id="CHEBI:57279"/>
    </ligand>
</feature>
<comment type="pathway">
    <text evidence="4">Cofactor biosynthesis; pyridoxine 5'-phosphate biosynthesis; pyridoxine 5'-phosphate from D-erythrose 4-phosphate: step 5/5.</text>
</comment>
<reference evidence="6 7" key="1">
    <citation type="submission" date="2013-12" db="EMBL/GenBank/DDBJ databases">
        <authorList>
            <person name="Stott M."/>
        </authorList>
    </citation>
    <scope>NUCLEOTIDE SEQUENCE [LARGE SCALE GENOMIC DNA]</scope>
    <source>
        <strain evidence="6 7">K22</strain>
    </source>
</reference>
<gene>
    <name evidence="4" type="primary">pdxJ</name>
    <name evidence="6" type="ORF">PYK22_02957</name>
</gene>
<comment type="subunit">
    <text evidence="4">Homooctamer; tetramer of dimers.</text>
</comment>
<comment type="similarity">
    <text evidence="4">Belongs to the PNP synthase family.</text>
</comment>
<comment type="catalytic activity">
    <reaction evidence="4">
        <text>3-amino-2-oxopropyl phosphate + 1-deoxy-D-xylulose 5-phosphate = pyridoxine 5'-phosphate + phosphate + 2 H2O + H(+)</text>
        <dbReference type="Rhea" id="RHEA:15265"/>
        <dbReference type="ChEBI" id="CHEBI:15377"/>
        <dbReference type="ChEBI" id="CHEBI:15378"/>
        <dbReference type="ChEBI" id="CHEBI:43474"/>
        <dbReference type="ChEBI" id="CHEBI:57279"/>
        <dbReference type="ChEBI" id="CHEBI:57792"/>
        <dbReference type="ChEBI" id="CHEBI:58589"/>
        <dbReference type="EC" id="2.6.99.2"/>
    </reaction>
</comment>
<evidence type="ECO:0000256" key="3">
    <source>
        <dbReference type="ARBA" id="ARBA00023096"/>
    </source>
</evidence>
<keyword evidence="1 4" id="KW-0963">Cytoplasm</keyword>
<dbReference type="NCBIfam" id="NF003625">
    <property type="entry name" value="PRK05265.1-3"/>
    <property type="match status" value="1"/>
</dbReference>
<evidence type="ECO:0000256" key="2">
    <source>
        <dbReference type="ARBA" id="ARBA00022679"/>
    </source>
</evidence>
<sequence length="288" mass="31067">MAASDEPSADLLFLAPVNKEYSVSLKIEGPVSAKVMIARLNVNIDHVATVRQARRTTEPSVVAAAMICEQAGADGITIHLRGDRRHIQDRDLYILRQAVTTYLNVEMAATEEMIKIACDARPDAVTLVAERPGEITTEGGLDARANLDAVRASVSALRERGIIASVFIDPEEDQIEAACDAGADQVELCTAAYAEATMLPAGAHPTNEERIARELDRLRKAAAFAARRKLRVAAGHGLTYRNIGAIAAIREIAEFNIGHNIIARAVLVGLERAVRDMLAAIREGAERT</sequence>
<dbReference type="Proteomes" id="UP000031518">
    <property type="component" value="Unassembled WGS sequence"/>
</dbReference>
<dbReference type="GO" id="GO:0008615">
    <property type="term" value="P:pyridoxine biosynthetic process"/>
    <property type="evidence" value="ECO:0007669"/>
    <property type="project" value="UniProtKB-UniRule"/>
</dbReference>
<dbReference type="STRING" id="454194.PYK22_02957"/>
<dbReference type="GO" id="GO:0033856">
    <property type="term" value="F:pyridoxine 5'-phosphate synthase activity"/>
    <property type="evidence" value="ECO:0007669"/>
    <property type="project" value="UniProtKB-UniRule"/>
</dbReference>
<dbReference type="InterPro" id="IPR036130">
    <property type="entry name" value="Pyridoxine-5'_phos_synth"/>
</dbReference>
<feature type="binding site" evidence="4">
    <location>
        <position position="136"/>
    </location>
    <ligand>
        <name>1-deoxy-D-xylulose 5-phosphate</name>
        <dbReference type="ChEBI" id="CHEBI:57792"/>
    </ligand>
</feature>
<evidence type="ECO:0000256" key="4">
    <source>
        <dbReference type="HAMAP-Rule" id="MF_00279"/>
    </source>
</evidence>
<protein>
    <recommendedName>
        <fullName evidence="4 5">Pyridoxine 5'-phosphate synthase</fullName>
        <shortName evidence="4">PNP synthase</shortName>
        <ecNumber evidence="4 5">2.6.99.2</ecNumber>
    </recommendedName>
</protein>
<feature type="site" description="Transition state stabilizer" evidence="4">
    <location>
        <position position="187"/>
    </location>
</feature>
<comment type="function">
    <text evidence="4">Catalyzes the complicated ring closure reaction between the two acyclic compounds 1-deoxy-D-xylulose-5-phosphate (DXP) and 3-amino-2-oxopropyl phosphate (1-amino-acetone-3-phosphate or AAP) to form pyridoxine 5'-phosphate (PNP) and inorganic phosphate.</text>
</comment>
<dbReference type="CDD" id="cd00003">
    <property type="entry name" value="PNPsynthase"/>
    <property type="match status" value="1"/>
</dbReference>